<gene>
    <name evidence="5" type="ORF">X975_13373</name>
</gene>
<sequence>MWDVIAYNLNAHGGCMKTTEKWIRTWIDWKCTFKKKAAVSELEKRLLDLIGNTPVKGMEGVDDPASEEQSPNSVQYTPVETFRSSSFMDEPPQRKLKRRAEAVLKRISAAQSSMEEKIEDLNHNLVNMTVSINELFTSIKNSSNEIKSAVAELTKTVNNS</sequence>
<dbReference type="EMBL" id="KK119990">
    <property type="protein sequence ID" value="KFM77286.1"/>
    <property type="molecule type" value="Genomic_DNA"/>
</dbReference>
<accession>A0A087UIU7</accession>
<comment type="subunit">
    <text evidence="1">Self-associates forming complexes of several hundred monomers.</text>
</comment>
<evidence type="ECO:0000256" key="3">
    <source>
        <dbReference type="ARBA" id="ARBA00025466"/>
    </source>
</evidence>
<reference evidence="5 6" key="1">
    <citation type="submission" date="2013-11" db="EMBL/GenBank/DDBJ databases">
        <title>Genome sequencing of Stegodyphus mimosarum.</title>
        <authorList>
            <person name="Bechsgaard J."/>
        </authorList>
    </citation>
    <scope>NUCLEOTIDE SEQUENCE [LARGE SCALE GENOMIC DNA]</scope>
</reference>
<evidence type="ECO:0000256" key="2">
    <source>
        <dbReference type="ARBA" id="ARBA00016807"/>
    </source>
</evidence>
<feature type="non-terminal residue" evidence="5">
    <location>
        <position position="160"/>
    </location>
</feature>
<evidence type="ECO:0000313" key="5">
    <source>
        <dbReference type="EMBL" id="KFM77286.1"/>
    </source>
</evidence>
<dbReference type="AlphaFoldDB" id="A0A087UIU7"/>
<dbReference type="Proteomes" id="UP000054359">
    <property type="component" value="Unassembled WGS sequence"/>
</dbReference>
<name>A0A087UIU7_STEMI</name>
<dbReference type="Pfam" id="PF13873">
    <property type="entry name" value="Myb_DNA-bind_5"/>
    <property type="match status" value="1"/>
</dbReference>
<dbReference type="OrthoDB" id="6509571at2759"/>
<comment type="function">
    <text evidence="3">Involved in transvection phenomena (= synapsis-dependent gene expression), where the synaptic pairing of chromosomes carrying genes with which zeste interacts influences the expression of these genes. Zeste binds to DNA and stimulates transcription from a nearby promoter.</text>
</comment>
<keyword evidence="6" id="KW-1185">Reference proteome</keyword>
<protein>
    <recommendedName>
        <fullName evidence="2">Regulatory protein zeste</fullName>
    </recommendedName>
</protein>
<dbReference type="InterPro" id="IPR028002">
    <property type="entry name" value="Myb_DNA-bind_5"/>
</dbReference>
<feature type="domain" description="Myb/SANT-like DNA-binding" evidence="4">
    <location>
        <begin position="1"/>
        <end position="38"/>
    </location>
</feature>
<evidence type="ECO:0000256" key="1">
    <source>
        <dbReference type="ARBA" id="ARBA00011764"/>
    </source>
</evidence>
<evidence type="ECO:0000313" key="6">
    <source>
        <dbReference type="Proteomes" id="UP000054359"/>
    </source>
</evidence>
<evidence type="ECO:0000259" key="4">
    <source>
        <dbReference type="Pfam" id="PF13873"/>
    </source>
</evidence>
<proteinExistence type="predicted"/>
<organism evidence="5 6">
    <name type="scientific">Stegodyphus mimosarum</name>
    <name type="common">African social velvet spider</name>
    <dbReference type="NCBI Taxonomy" id="407821"/>
    <lineage>
        <taxon>Eukaryota</taxon>
        <taxon>Metazoa</taxon>
        <taxon>Ecdysozoa</taxon>
        <taxon>Arthropoda</taxon>
        <taxon>Chelicerata</taxon>
        <taxon>Arachnida</taxon>
        <taxon>Araneae</taxon>
        <taxon>Araneomorphae</taxon>
        <taxon>Entelegynae</taxon>
        <taxon>Eresoidea</taxon>
        <taxon>Eresidae</taxon>
        <taxon>Stegodyphus</taxon>
    </lineage>
</organism>